<dbReference type="InterPro" id="IPR018004">
    <property type="entry name" value="KilA/APSES_HTH"/>
</dbReference>
<reference evidence="6" key="1">
    <citation type="journal article" date="2023" name="PhytoFront">
        <title>Draft Genome Resources of Seven Strains of Tilletia horrida, Causal Agent of Kernel Smut of Rice.</title>
        <authorList>
            <person name="Khanal S."/>
            <person name="Antony Babu S."/>
            <person name="Zhou X.G."/>
        </authorList>
    </citation>
    <scope>NUCLEOTIDE SEQUENCE</scope>
    <source>
        <strain evidence="6">TX6</strain>
    </source>
</reference>
<dbReference type="EMBL" id="JAPDMZ010000157">
    <property type="protein sequence ID" value="KAK0547604.1"/>
    <property type="molecule type" value="Genomic_DNA"/>
</dbReference>
<proteinExistence type="predicted"/>
<dbReference type="FunFam" id="1.25.40.20:FF:000238">
    <property type="entry name" value="Unplaced genomic scaffold supercont1.20, whole genome shotgun sequence"/>
    <property type="match status" value="1"/>
</dbReference>
<protein>
    <submittedName>
        <fullName evidence="6">Transcription factor mbp1</fullName>
    </submittedName>
</protein>
<feature type="domain" description="HTH APSES-type" evidence="5">
    <location>
        <begin position="9"/>
        <end position="115"/>
    </location>
</feature>
<feature type="region of interest" description="Disordered" evidence="4">
    <location>
        <begin position="680"/>
        <end position="723"/>
    </location>
</feature>
<feature type="repeat" description="ANK" evidence="3">
    <location>
        <begin position="390"/>
        <end position="422"/>
    </location>
</feature>
<keyword evidence="1" id="KW-0677">Repeat</keyword>
<dbReference type="SMART" id="SM01252">
    <property type="entry name" value="KilA-N"/>
    <property type="match status" value="1"/>
</dbReference>
<dbReference type="SUPFAM" id="SSF48403">
    <property type="entry name" value="Ankyrin repeat"/>
    <property type="match status" value="1"/>
</dbReference>
<evidence type="ECO:0000259" key="5">
    <source>
        <dbReference type="PROSITE" id="PS51299"/>
    </source>
</evidence>
<dbReference type="SUPFAM" id="SSF54616">
    <property type="entry name" value="DNA-binding domain of Mlu1-box binding protein MBP1"/>
    <property type="match status" value="1"/>
</dbReference>
<feature type="compositionally biased region" description="Low complexity" evidence="4">
    <location>
        <begin position="176"/>
        <end position="191"/>
    </location>
</feature>
<evidence type="ECO:0000256" key="4">
    <source>
        <dbReference type="SAM" id="MobiDB-lite"/>
    </source>
</evidence>
<comment type="caution">
    <text evidence="6">The sequence shown here is derived from an EMBL/GenBank/DDBJ whole genome shotgun (WGS) entry which is preliminary data.</text>
</comment>
<dbReference type="Gene3D" id="3.10.260.10">
    <property type="entry name" value="Transcription regulator HTH, APSES-type DNA-binding domain"/>
    <property type="match status" value="1"/>
</dbReference>
<dbReference type="Pfam" id="PF00023">
    <property type="entry name" value="Ank"/>
    <property type="match status" value="1"/>
</dbReference>
<dbReference type="PANTHER" id="PTHR43828:SF15">
    <property type="entry name" value="TRANSCRIPTION FACTOR MBP1"/>
    <property type="match status" value="1"/>
</dbReference>
<dbReference type="InterPro" id="IPR002110">
    <property type="entry name" value="Ankyrin_rpt"/>
</dbReference>
<evidence type="ECO:0000313" key="7">
    <source>
        <dbReference type="Proteomes" id="UP001176517"/>
    </source>
</evidence>
<dbReference type="FunFam" id="3.10.260.10:FF:000001">
    <property type="entry name" value="APSES transcription factor (MbpA)"/>
    <property type="match status" value="1"/>
</dbReference>
<dbReference type="GO" id="GO:0030907">
    <property type="term" value="C:MBF transcription complex"/>
    <property type="evidence" value="ECO:0007669"/>
    <property type="project" value="TreeGrafter"/>
</dbReference>
<feature type="region of interest" description="Disordered" evidence="4">
    <location>
        <begin position="108"/>
        <end position="136"/>
    </location>
</feature>
<dbReference type="InterPro" id="IPR003163">
    <property type="entry name" value="Tscrpt_reg_HTH_APSES-type"/>
</dbReference>
<dbReference type="InterPro" id="IPR036770">
    <property type="entry name" value="Ankyrin_rpt-contain_sf"/>
</dbReference>
<dbReference type="PANTHER" id="PTHR43828">
    <property type="entry name" value="ASPARAGINASE"/>
    <property type="match status" value="1"/>
</dbReference>
<evidence type="ECO:0000313" key="6">
    <source>
        <dbReference type="EMBL" id="KAK0547604.1"/>
    </source>
</evidence>
<evidence type="ECO:0000256" key="2">
    <source>
        <dbReference type="ARBA" id="ARBA00023043"/>
    </source>
</evidence>
<feature type="compositionally biased region" description="Low complexity" evidence="4">
    <location>
        <begin position="685"/>
        <end position="697"/>
    </location>
</feature>
<keyword evidence="2 3" id="KW-0040">ANK repeat</keyword>
<dbReference type="InterPro" id="IPR051642">
    <property type="entry name" value="SWI6-like"/>
</dbReference>
<dbReference type="Proteomes" id="UP001176517">
    <property type="component" value="Unassembled WGS sequence"/>
</dbReference>
<dbReference type="Pfam" id="PF12796">
    <property type="entry name" value="Ank_2"/>
    <property type="match status" value="1"/>
</dbReference>
<dbReference type="InterPro" id="IPR036887">
    <property type="entry name" value="HTH_APSES_sf"/>
</dbReference>
<organism evidence="6 7">
    <name type="scientific">Tilletia horrida</name>
    <dbReference type="NCBI Taxonomy" id="155126"/>
    <lineage>
        <taxon>Eukaryota</taxon>
        <taxon>Fungi</taxon>
        <taxon>Dikarya</taxon>
        <taxon>Basidiomycota</taxon>
        <taxon>Ustilaginomycotina</taxon>
        <taxon>Exobasidiomycetes</taxon>
        <taxon>Tilletiales</taxon>
        <taxon>Tilletiaceae</taxon>
        <taxon>Tilletia</taxon>
    </lineage>
</organism>
<name>A0AAN6JQH5_9BASI</name>
<dbReference type="AlphaFoldDB" id="A0AAN6JQH5"/>
<gene>
    <name evidence="6" type="primary">MBP1_2</name>
    <name evidence="6" type="ORF">OC846_004798</name>
</gene>
<evidence type="ECO:0000256" key="3">
    <source>
        <dbReference type="PROSITE-ProRule" id="PRU00023"/>
    </source>
</evidence>
<feature type="compositionally biased region" description="Low complexity" evidence="4">
    <location>
        <begin position="126"/>
        <end position="136"/>
    </location>
</feature>
<evidence type="ECO:0000256" key="1">
    <source>
        <dbReference type="ARBA" id="ARBA00022737"/>
    </source>
</evidence>
<dbReference type="GO" id="GO:0001228">
    <property type="term" value="F:DNA-binding transcription activator activity, RNA polymerase II-specific"/>
    <property type="evidence" value="ECO:0007669"/>
    <property type="project" value="UniProtKB-ARBA"/>
</dbReference>
<feature type="region of interest" description="Disordered" evidence="4">
    <location>
        <begin position="156"/>
        <end position="230"/>
    </location>
</feature>
<accession>A0AAN6JQH5</accession>
<dbReference type="Gene3D" id="1.25.40.20">
    <property type="entry name" value="Ankyrin repeat-containing domain"/>
    <property type="match status" value="1"/>
</dbReference>
<dbReference type="GO" id="GO:0003677">
    <property type="term" value="F:DNA binding"/>
    <property type="evidence" value="ECO:0007669"/>
    <property type="project" value="InterPro"/>
</dbReference>
<dbReference type="SMART" id="SM00248">
    <property type="entry name" value="ANK"/>
    <property type="match status" value="3"/>
</dbReference>
<dbReference type="PROSITE" id="PS50088">
    <property type="entry name" value="ANK_REPEAT"/>
    <property type="match status" value="2"/>
</dbReference>
<dbReference type="PROSITE" id="PS51299">
    <property type="entry name" value="HTH_APSES"/>
    <property type="match status" value="1"/>
</dbReference>
<feature type="compositionally biased region" description="Polar residues" evidence="4">
    <location>
        <begin position="709"/>
        <end position="723"/>
    </location>
</feature>
<dbReference type="PROSITE" id="PS50297">
    <property type="entry name" value="ANK_REP_REGION"/>
    <property type="match status" value="2"/>
</dbReference>
<keyword evidence="7" id="KW-1185">Reference proteome</keyword>
<sequence length="723" mass="77004">MPPKTDTTIFKATYSGVPVYECIINDVAVMRRRADSWLNATQILKVVGMDKPQRTRILEREVQKGTHEKIQGGYGKYQGTWIPLEAAVKLAAQYNVSDLFDPITSYVPSGTSPPPAPKHNAGGAGRASAAKKGSSATPSISAAAGLASKRGAAAAQLAHADRANNSSRYDHGDEGSFSPAPSQESSASATPSPVPSHLEGLAETLSQATDGDGKMLPPGHPPHINTGPNVDNASKYAEMILDYFISESTTIPAILTHPPADFDANMSIDDDEHTALHWACAMGRVRVVKLLLSAQADIFRVNMSGQTALMRAAMFSNNYDLRKFPELFELLHRSVLNIDRQDRTVFHHIIDLALSRGKPHASRYYLETMCNRLAEYPSQLADILNFQDEDGETSLTMAARARSKRLVRILLEHGANPKLRNKEGKSAEDYIIEDERFRASPPTVTPAIGLAGPGGMGASGAASFVTGPDGLPLGTSGLHNSEAGQRAATRAVSLLTTLLGQLAQNYDDEIGTVDKKLAQAHTLLSQIQSEIAECTRVREDLETGAGGQSDLARVGEIGAKIVGVLEKRSREQAEAEWKEENGEGRPLSDVKKARLELEADASKTGPVLDSQLGALRAQLDEVRTRRSKLISDFVTKAREQGTGKTMASYRRLIAAGCGGLAKNEVDAVVGVLCELLEEGGGAAAGTGPTANTTSAGGRRPVGAADDVEMSSTTGPNGITTDGR</sequence>
<feature type="repeat" description="ANK" evidence="3">
    <location>
        <begin position="271"/>
        <end position="303"/>
    </location>
</feature>
<dbReference type="GO" id="GO:0033309">
    <property type="term" value="C:SBF transcription complex"/>
    <property type="evidence" value="ECO:0007669"/>
    <property type="project" value="TreeGrafter"/>
</dbReference>
<dbReference type="Pfam" id="PF04383">
    <property type="entry name" value="KilA-N"/>
    <property type="match status" value="1"/>
</dbReference>